<sequence>MALKMAICCFSNTLESKEEVVHPKQSLPSPQRASHVLGIGTKHGSEISIDELSNSIPGSNLYVFTHDELRLVTNNFSLANFLGEGGFGAVYKGFIHDGLRPGLEAQAVAVKVLDLEGTQGHKEWLAEVIYLGQLRHPNLVKLIGYSCENDQRLLVYEYMSRGNLEKLLFRGHGAPLPWLARIKIALEAAKGLAFLHDLNNPVIFRDFKAANILLDADYTAKLSDFGFARDGPEEDKTHVSTKNIVGTKGYAAPEYIMTGHLTIMSDVYSFGVVLLELLTGRRSVDKTRPKREQNLVDWTRPLLKDPKKIERLMDPRLDGQYSVEGSKIAAMLAYQCLSKHAKSRPKMSAVIKVLEPILDLKDMPLAPFVYVVPADQSNRSSPKGRSLSTGNGGNKDDDKGGSKVEDEEKQIEKQKRSLRTLGVHSDSAPQSLC</sequence>
<feature type="domain" description="Protein kinase" evidence="12">
    <location>
        <begin position="76"/>
        <end position="358"/>
    </location>
</feature>
<name>A0A9Q1QML3_9CARY</name>
<evidence type="ECO:0000313" key="14">
    <source>
        <dbReference type="Proteomes" id="UP001153076"/>
    </source>
</evidence>
<evidence type="ECO:0000256" key="2">
    <source>
        <dbReference type="ARBA" id="ARBA00012513"/>
    </source>
</evidence>
<protein>
    <recommendedName>
        <fullName evidence="2">non-specific serine/threonine protein kinase</fullName>
        <ecNumber evidence="2">2.7.11.1</ecNumber>
    </recommendedName>
</protein>
<keyword evidence="7 10" id="KW-0067">ATP-binding</keyword>
<dbReference type="CDD" id="cd14066">
    <property type="entry name" value="STKc_IRAK"/>
    <property type="match status" value="1"/>
</dbReference>
<feature type="binding site" evidence="10">
    <location>
        <position position="111"/>
    </location>
    <ligand>
        <name>ATP</name>
        <dbReference type="ChEBI" id="CHEBI:30616"/>
    </ligand>
</feature>
<keyword evidence="14" id="KW-1185">Reference proteome</keyword>
<feature type="compositionally biased region" description="Polar residues" evidence="11">
    <location>
        <begin position="375"/>
        <end position="389"/>
    </location>
</feature>
<proteinExistence type="predicted"/>
<dbReference type="Gene3D" id="1.10.510.10">
    <property type="entry name" value="Transferase(Phosphotransferase) domain 1"/>
    <property type="match status" value="1"/>
</dbReference>
<feature type="compositionally biased region" description="Basic and acidic residues" evidence="11">
    <location>
        <begin position="394"/>
        <end position="415"/>
    </location>
</feature>
<evidence type="ECO:0000256" key="3">
    <source>
        <dbReference type="ARBA" id="ARBA00022475"/>
    </source>
</evidence>
<dbReference type="Proteomes" id="UP001153076">
    <property type="component" value="Unassembled WGS sequence"/>
</dbReference>
<evidence type="ECO:0000313" key="13">
    <source>
        <dbReference type="EMBL" id="KAJ8448258.1"/>
    </source>
</evidence>
<evidence type="ECO:0000256" key="7">
    <source>
        <dbReference type="ARBA" id="ARBA00022840"/>
    </source>
</evidence>
<evidence type="ECO:0000259" key="12">
    <source>
        <dbReference type="PROSITE" id="PS50011"/>
    </source>
</evidence>
<keyword evidence="3" id="KW-1003">Cell membrane</keyword>
<feature type="region of interest" description="Disordered" evidence="11">
    <location>
        <begin position="375"/>
        <end position="433"/>
    </location>
</feature>
<dbReference type="EMBL" id="JAKOGI010000031">
    <property type="protein sequence ID" value="KAJ8448258.1"/>
    <property type="molecule type" value="Genomic_DNA"/>
</dbReference>
<evidence type="ECO:0000256" key="6">
    <source>
        <dbReference type="ARBA" id="ARBA00022777"/>
    </source>
</evidence>
<keyword evidence="6" id="KW-0418">Kinase</keyword>
<dbReference type="GO" id="GO:0005524">
    <property type="term" value="F:ATP binding"/>
    <property type="evidence" value="ECO:0007669"/>
    <property type="project" value="UniProtKB-UniRule"/>
</dbReference>
<comment type="catalytic activity">
    <reaction evidence="8">
        <text>L-threonyl-[protein] + ATP = O-phospho-L-threonyl-[protein] + ADP + H(+)</text>
        <dbReference type="Rhea" id="RHEA:46608"/>
        <dbReference type="Rhea" id="RHEA-COMP:11060"/>
        <dbReference type="Rhea" id="RHEA-COMP:11605"/>
        <dbReference type="ChEBI" id="CHEBI:15378"/>
        <dbReference type="ChEBI" id="CHEBI:30013"/>
        <dbReference type="ChEBI" id="CHEBI:30616"/>
        <dbReference type="ChEBI" id="CHEBI:61977"/>
        <dbReference type="ChEBI" id="CHEBI:456216"/>
        <dbReference type="EC" id="2.7.11.1"/>
    </reaction>
</comment>
<dbReference type="InterPro" id="IPR017441">
    <property type="entry name" value="Protein_kinase_ATP_BS"/>
</dbReference>
<dbReference type="PANTHER" id="PTHR45621">
    <property type="entry name" value="OS01G0588500 PROTEIN-RELATED"/>
    <property type="match status" value="1"/>
</dbReference>
<dbReference type="EC" id="2.7.11.1" evidence="2"/>
<dbReference type="GO" id="GO:0004674">
    <property type="term" value="F:protein serine/threonine kinase activity"/>
    <property type="evidence" value="ECO:0007669"/>
    <property type="project" value="UniProtKB-EC"/>
</dbReference>
<evidence type="ECO:0000256" key="1">
    <source>
        <dbReference type="ARBA" id="ARBA00004236"/>
    </source>
</evidence>
<dbReference type="InterPro" id="IPR001245">
    <property type="entry name" value="Ser-Thr/Tyr_kinase_cat_dom"/>
</dbReference>
<dbReference type="Pfam" id="PF07714">
    <property type="entry name" value="PK_Tyr_Ser-Thr"/>
    <property type="match status" value="1"/>
</dbReference>
<dbReference type="AlphaFoldDB" id="A0A9Q1QML3"/>
<dbReference type="SUPFAM" id="SSF56112">
    <property type="entry name" value="Protein kinase-like (PK-like)"/>
    <property type="match status" value="1"/>
</dbReference>
<comment type="subcellular location">
    <subcellularLocation>
        <location evidence="1">Cell membrane</location>
    </subcellularLocation>
</comment>
<organism evidence="13 14">
    <name type="scientific">Carnegiea gigantea</name>
    <dbReference type="NCBI Taxonomy" id="171969"/>
    <lineage>
        <taxon>Eukaryota</taxon>
        <taxon>Viridiplantae</taxon>
        <taxon>Streptophyta</taxon>
        <taxon>Embryophyta</taxon>
        <taxon>Tracheophyta</taxon>
        <taxon>Spermatophyta</taxon>
        <taxon>Magnoliopsida</taxon>
        <taxon>eudicotyledons</taxon>
        <taxon>Gunneridae</taxon>
        <taxon>Pentapetalae</taxon>
        <taxon>Caryophyllales</taxon>
        <taxon>Cactineae</taxon>
        <taxon>Cactaceae</taxon>
        <taxon>Cactoideae</taxon>
        <taxon>Echinocereeae</taxon>
        <taxon>Carnegiea</taxon>
    </lineage>
</organism>
<dbReference type="FunFam" id="3.30.200.20:FF:000228">
    <property type="entry name" value="Serine/threonine-protein kinase BIK1"/>
    <property type="match status" value="1"/>
</dbReference>
<dbReference type="GO" id="GO:0005886">
    <property type="term" value="C:plasma membrane"/>
    <property type="evidence" value="ECO:0007669"/>
    <property type="project" value="UniProtKB-SubCell"/>
</dbReference>
<dbReference type="FunFam" id="1.10.510.10:FF:000095">
    <property type="entry name" value="protein STRUBBELIG-RECEPTOR FAMILY 8"/>
    <property type="match status" value="1"/>
</dbReference>
<evidence type="ECO:0000256" key="9">
    <source>
        <dbReference type="ARBA" id="ARBA00048679"/>
    </source>
</evidence>
<dbReference type="OrthoDB" id="4062651at2759"/>
<accession>A0A9Q1QML3</accession>
<evidence type="ECO:0000256" key="11">
    <source>
        <dbReference type="SAM" id="MobiDB-lite"/>
    </source>
</evidence>
<comment type="catalytic activity">
    <reaction evidence="9">
        <text>L-seryl-[protein] + ATP = O-phospho-L-seryl-[protein] + ADP + H(+)</text>
        <dbReference type="Rhea" id="RHEA:17989"/>
        <dbReference type="Rhea" id="RHEA-COMP:9863"/>
        <dbReference type="Rhea" id="RHEA-COMP:11604"/>
        <dbReference type="ChEBI" id="CHEBI:15378"/>
        <dbReference type="ChEBI" id="CHEBI:29999"/>
        <dbReference type="ChEBI" id="CHEBI:30616"/>
        <dbReference type="ChEBI" id="CHEBI:83421"/>
        <dbReference type="ChEBI" id="CHEBI:456216"/>
        <dbReference type="EC" id="2.7.11.1"/>
    </reaction>
</comment>
<dbReference type="InterPro" id="IPR000719">
    <property type="entry name" value="Prot_kinase_dom"/>
</dbReference>
<reference evidence="13" key="1">
    <citation type="submission" date="2022-04" db="EMBL/GenBank/DDBJ databases">
        <title>Carnegiea gigantea Genome sequencing and assembly v2.</title>
        <authorList>
            <person name="Copetti D."/>
            <person name="Sanderson M.J."/>
            <person name="Burquez A."/>
            <person name="Wojciechowski M.F."/>
        </authorList>
    </citation>
    <scope>NUCLEOTIDE SEQUENCE</scope>
    <source>
        <strain evidence="13">SGP5-SGP5p</strain>
        <tissue evidence="13">Aerial part</tissue>
    </source>
</reference>
<keyword evidence="3" id="KW-0472">Membrane</keyword>
<keyword evidence="5 10" id="KW-0547">Nucleotide-binding</keyword>
<comment type="caution">
    <text evidence="13">The sequence shown here is derived from an EMBL/GenBank/DDBJ whole genome shotgun (WGS) entry which is preliminary data.</text>
</comment>
<dbReference type="PROSITE" id="PS00107">
    <property type="entry name" value="PROTEIN_KINASE_ATP"/>
    <property type="match status" value="1"/>
</dbReference>
<dbReference type="InterPro" id="IPR011009">
    <property type="entry name" value="Kinase-like_dom_sf"/>
</dbReference>
<dbReference type="PROSITE" id="PS50011">
    <property type="entry name" value="PROTEIN_KINASE_DOM"/>
    <property type="match status" value="1"/>
</dbReference>
<evidence type="ECO:0000256" key="5">
    <source>
        <dbReference type="ARBA" id="ARBA00022741"/>
    </source>
</evidence>
<evidence type="ECO:0000256" key="10">
    <source>
        <dbReference type="PROSITE-ProRule" id="PRU10141"/>
    </source>
</evidence>
<dbReference type="Gene3D" id="3.30.200.20">
    <property type="entry name" value="Phosphorylase Kinase, domain 1"/>
    <property type="match status" value="1"/>
</dbReference>
<keyword evidence="4" id="KW-0808">Transferase</keyword>
<evidence type="ECO:0000256" key="4">
    <source>
        <dbReference type="ARBA" id="ARBA00022679"/>
    </source>
</evidence>
<dbReference type="InterPro" id="IPR050823">
    <property type="entry name" value="Plant_Ser_Thr_Prot_Kinase"/>
</dbReference>
<gene>
    <name evidence="13" type="ORF">Cgig2_025182</name>
</gene>
<evidence type="ECO:0000256" key="8">
    <source>
        <dbReference type="ARBA" id="ARBA00047899"/>
    </source>
</evidence>